<dbReference type="EMBL" id="JAKIJS010000001">
    <property type="protein sequence ID" value="MCF6138531.1"/>
    <property type="molecule type" value="Genomic_DNA"/>
</dbReference>
<dbReference type="RefSeq" id="WP_236335442.1">
    <property type="nucleotide sequence ID" value="NZ_JAKIJS010000001.1"/>
</dbReference>
<evidence type="ECO:0000313" key="1">
    <source>
        <dbReference type="EMBL" id="MCF6138531.1"/>
    </source>
</evidence>
<organism evidence="1 2">
    <name type="scientific">Pseudalkalibacillus berkeleyi</name>
    <dbReference type="NCBI Taxonomy" id="1069813"/>
    <lineage>
        <taxon>Bacteria</taxon>
        <taxon>Bacillati</taxon>
        <taxon>Bacillota</taxon>
        <taxon>Bacilli</taxon>
        <taxon>Bacillales</taxon>
        <taxon>Fictibacillaceae</taxon>
        <taxon>Pseudalkalibacillus</taxon>
    </lineage>
</organism>
<comment type="caution">
    <text evidence="1">The sequence shown here is derived from an EMBL/GenBank/DDBJ whole genome shotgun (WGS) entry which is preliminary data.</text>
</comment>
<name>A0ABS9H3L7_9BACL</name>
<reference evidence="1 2" key="1">
    <citation type="submission" date="2022-01" db="EMBL/GenBank/DDBJ databases">
        <title>Alkalihalobacillus sp. EGI L200015, a novel bacterium isolated from a salt lake sediment.</title>
        <authorList>
            <person name="Gao L."/>
            <person name="Fang B.-Z."/>
            <person name="Li W.-J."/>
        </authorList>
    </citation>
    <scope>NUCLEOTIDE SEQUENCE [LARGE SCALE GENOMIC DNA]</scope>
    <source>
        <strain evidence="1 2">KCTC 12718</strain>
    </source>
</reference>
<sequence>MSSLRNTWPYDRMMKDIYFHECPYCSKGNVLTNLKEQDLEHAKEGFRTYLIMPCCHSKMTILKADEDYLWTNEQLR</sequence>
<proteinExistence type="predicted"/>
<keyword evidence="2" id="KW-1185">Reference proteome</keyword>
<protein>
    <submittedName>
        <fullName evidence="1">Uncharacterized protein</fullName>
    </submittedName>
</protein>
<evidence type="ECO:0000313" key="2">
    <source>
        <dbReference type="Proteomes" id="UP001649381"/>
    </source>
</evidence>
<accession>A0ABS9H3L7</accession>
<gene>
    <name evidence="1" type="ORF">L2716_12410</name>
</gene>
<dbReference type="Proteomes" id="UP001649381">
    <property type="component" value="Unassembled WGS sequence"/>
</dbReference>